<dbReference type="PANTHER" id="PTHR12019:SF24">
    <property type="entry name" value="LAMINA-ASSOCIATED POLYPEPTIDE 2, ISOFORM ALPHA"/>
    <property type="match status" value="1"/>
</dbReference>
<dbReference type="EMBL" id="JAGFMF010011752">
    <property type="protein sequence ID" value="KAG8514016.1"/>
    <property type="molecule type" value="Genomic_DNA"/>
</dbReference>
<evidence type="ECO:0000256" key="10">
    <source>
        <dbReference type="SAM" id="Phobius"/>
    </source>
</evidence>
<feature type="non-terminal residue" evidence="13">
    <location>
        <position position="1"/>
    </location>
</feature>
<keyword evidence="7" id="KW-0539">Nucleus</keyword>
<feature type="compositionally biased region" description="Basic and acidic residues" evidence="9">
    <location>
        <begin position="243"/>
        <end position="255"/>
    </location>
</feature>
<evidence type="ECO:0000313" key="14">
    <source>
        <dbReference type="Proteomes" id="UP000700334"/>
    </source>
</evidence>
<organism evidence="13 14">
    <name type="scientific">Galemys pyrenaicus</name>
    <name type="common">Iberian desman</name>
    <name type="synonym">Pyrenean desman</name>
    <dbReference type="NCBI Taxonomy" id="202257"/>
    <lineage>
        <taxon>Eukaryota</taxon>
        <taxon>Metazoa</taxon>
        <taxon>Chordata</taxon>
        <taxon>Craniata</taxon>
        <taxon>Vertebrata</taxon>
        <taxon>Euteleostomi</taxon>
        <taxon>Mammalia</taxon>
        <taxon>Eutheria</taxon>
        <taxon>Laurasiatheria</taxon>
        <taxon>Eulipotyphla</taxon>
        <taxon>Talpidae</taxon>
        <taxon>Galemys</taxon>
    </lineage>
</organism>
<evidence type="ECO:0000259" key="11">
    <source>
        <dbReference type="PROSITE" id="PS50954"/>
    </source>
</evidence>
<dbReference type="CDD" id="cd12935">
    <property type="entry name" value="LEM_like"/>
    <property type="match status" value="1"/>
</dbReference>
<evidence type="ECO:0000256" key="3">
    <source>
        <dbReference type="ARBA" id="ARBA00022481"/>
    </source>
</evidence>
<comment type="similarity">
    <text evidence="2">Belongs to the LEM family.</text>
</comment>
<keyword evidence="6" id="KW-0238">DNA-binding</keyword>
<feature type="region of interest" description="Disordered" evidence="9">
    <location>
        <begin position="214"/>
        <end position="272"/>
    </location>
</feature>
<evidence type="ECO:0000256" key="6">
    <source>
        <dbReference type="ARBA" id="ARBA00023125"/>
    </source>
</evidence>
<keyword evidence="10" id="KW-1133">Transmembrane helix</keyword>
<feature type="region of interest" description="Disordered" evidence="9">
    <location>
        <begin position="118"/>
        <end position="174"/>
    </location>
</feature>
<gene>
    <name evidence="13" type="ORF">J0S82_003616</name>
</gene>
<dbReference type="FunFam" id="1.10.720.40:FF:000003">
    <property type="entry name" value="thymopoietin isoform X1"/>
    <property type="match status" value="1"/>
</dbReference>
<dbReference type="SMART" id="SM01261">
    <property type="entry name" value="Thymopoietin"/>
    <property type="match status" value="1"/>
</dbReference>
<reference evidence="13" key="1">
    <citation type="journal article" date="2021" name="Evol. Appl.">
        <title>The genome of the Pyrenean desman and the effects of bottlenecks and inbreeding on the genomic landscape of an endangered species.</title>
        <authorList>
            <person name="Escoda L."/>
            <person name="Castresana J."/>
        </authorList>
    </citation>
    <scope>NUCLEOTIDE SEQUENCE</scope>
    <source>
        <strain evidence="13">IBE-C5619</strain>
    </source>
</reference>
<feature type="region of interest" description="Disordered" evidence="9">
    <location>
        <begin position="778"/>
        <end position="811"/>
    </location>
</feature>
<dbReference type="PROSITE" id="PS50954">
    <property type="entry name" value="LEM"/>
    <property type="match status" value="1"/>
</dbReference>
<accession>A0A8J6A2A8</accession>
<keyword evidence="4" id="KW-0597">Phosphoprotein</keyword>
<dbReference type="Gene3D" id="1.10.720.40">
    <property type="match status" value="2"/>
</dbReference>
<evidence type="ECO:0000256" key="7">
    <source>
        <dbReference type="ARBA" id="ARBA00023242"/>
    </source>
</evidence>
<proteinExistence type="inferred from homology"/>
<dbReference type="Pfam" id="PF03020">
    <property type="entry name" value="LEM"/>
    <property type="match status" value="1"/>
</dbReference>
<keyword evidence="3" id="KW-0488">Methylation</keyword>
<keyword evidence="14" id="KW-1185">Reference proteome</keyword>
<name>A0A8J6A2A8_GALPY</name>
<keyword evidence="5" id="KW-0007">Acetylation</keyword>
<dbReference type="InterPro" id="IPR013146">
    <property type="entry name" value="LEM-like_dom"/>
</dbReference>
<evidence type="ECO:0000256" key="2">
    <source>
        <dbReference type="ARBA" id="ARBA00007744"/>
    </source>
</evidence>
<dbReference type="InterPro" id="IPR051656">
    <property type="entry name" value="LEM_domain"/>
</dbReference>
<keyword evidence="10" id="KW-0472">Membrane</keyword>
<evidence type="ECO:0000313" key="13">
    <source>
        <dbReference type="EMBL" id="KAG8514016.1"/>
    </source>
</evidence>
<evidence type="ECO:0000256" key="9">
    <source>
        <dbReference type="SAM" id="MobiDB-lite"/>
    </source>
</evidence>
<protein>
    <submittedName>
        <fullName evidence="13">Lamina-associated polypeptide 2, isoform alpha</fullName>
    </submittedName>
</protein>
<dbReference type="Gene3D" id="1.10.287.3160">
    <property type="match status" value="1"/>
</dbReference>
<feature type="compositionally biased region" description="Basic and acidic residues" evidence="9">
    <location>
        <begin position="161"/>
        <end position="170"/>
    </location>
</feature>
<dbReference type="GO" id="GO:0003677">
    <property type="term" value="F:DNA binding"/>
    <property type="evidence" value="ECO:0007669"/>
    <property type="project" value="UniProtKB-KW"/>
</dbReference>
<evidence type="ECO:0000256" key="8">
    <source>
        <dbReference type="ARBA" id="ARBA00061487"/>
    </source>
</evidence>
<dbReference type="Proteomes" id="UP000700334">
    <property type="component" value="Unassembled WGS sequence"/>
</dbReference>
<feature type="domain" description="LEM" evidence="11">
    <location>
        <begin position="173"/>
        <end position="217"/>
    </location>
</feature>
<dbReference type="Pfam" id="PF11560">
    <property type="entry name" value="LAP2alpha"/>
    <property type="match status" value="1"/>
</dbReference>
<dbReference type="PROSITE" id="PS50955">
    <property type="entry name" value="LEM_LIKE"/>
    <property type="match status" value="1"/>
</dbReference>
<dbReference type="SUPFAM" id="SSF63451">
    <property type="entry name" value="LEM domain"/>
    <property type="match status" value="2"/>
</dbReference>
<feature type="region of interest" description="Disordered" evidence="9">
    <location>
        <begin position="30"/>
        <end position="63"/>
    </location>
</feature>
<dbReference type="PANTHER" id="PTHR12019">
    <property type="entry name" value="LAMINA-ASSOCIATED POLYPEPTIDE THYMOPOIETIN"/>
    <property type="match status" value="1"/>
</dbReference>
<evidence type="ECO:0000256" key="5">
    <source>
        <dbReference type="ARBA" id="ARBA00022990"/>
    </source>
</evidence>
<feature type="compositionally biased region" description="Polar residues" evidence="9">
    <location>
        <begin position="219"/>
        <end position="242"/>
    </location>
</feature>
<comment type="subcellular location">
    <subcellularLocation>
        <location evidence="1">Nucleus</location>
    </subcellularLocation>
</comment>
<comment type="similarity">
    <text evidence="8">Belongs to the thymopoietin family.</text>
</comment>
<feature type="compositionally biased region" description="Low complexity" evidence="9">
    <location>
        <begin position="143"/>
        <end position="157"/>
    </location>
</feature>
<dbReference type="AlphaFoldDB" id="A0A8J6A2A8"/>
<evidence type="ECO:0000256" key="4">
    <source>
        <dbReference type="ARBA" id="ARBA00022553"/>
    </source>
</evidence>
<dbReference type="GO" id="GO:0005635">
    <property type="term" value="C:nuclear envelope"/>
    <property type="evidence" value="ECO:0007669"/>
    <property type="project" value="UniProtKB-ARBA"/>
</dbReference>
<dbReference type="OrthoDB" id="10072362at2759"/>
<dbReference type="Pfam" id="PF08198">
    <property type="entry name" value="Thymopoietin"/>
    <property type="match status" value="1"/>
</dbReference>
<dbReference type="InterPro" id="IPR021623">
    <property type="entry name" value="LAP2alpha_C"/>
</dbReference>
<dbReference type="SMART" id="SM00540">
    <property type="entry name" value="LEM"/>
    <property type="match status" value="1"/>
</dbReference>
<dbReference type="InterPro" id="IPR003887">
    <property type="entry name" value="LEM_dom"/>
</dbReference>
<evidence type="ECO:0000259" key="12">
    <source>
        <dbReference type="PROSITE" id="PS50955"/>
    </source>
</evidence>
<feature type="domain" description="LEM-like" evidence="12">
    <location>
        <begin position="71"/>
        <end position="114"/>
    </location>
</feature>
<sequence length="1002" mass="110039">SAAPRPCLCSPGFVSGLRWALGARGGLCSAGSVAGGRREARRRQRAPLPGSQERARRRERGGFAAEMPEFLEDPSVLTKEKLKSELVANNVTLPAGEQRKDVYVQLYLQHLTARNRPLAAGTNSKGPPDFSSDEEREPTPVLGSGAAVGRSRAAVGRKATKKTDKPRLEDKDDLDVTELSNEDLLDQLVKYGVNPGPIVGTTRKLYEKKLLKLREQGTESRSSTPLPTISSSAENTRQNGSNDSDRYSDNEEGKKKEHKKVKSTRDFVPFSELQTTPSGGFFQGISFPEISTRPPLGSTEQQAAKNVYASKGDSSREPLNATTLPGREQLQTLASGGNLFLSSKSSLDSYLEKNSSTSSQHELAAMLVSAATSPSLIKETTNICYKDILGNIYGGERSGSQPFSTERSQVADQSILCNERKTLEESERSQVISPPLAQAIRDYVNSLLVQGGVASLPGTSNSLPPLDLEKKRKRIDKSNFQETESLSPPRKFFRLSEKSVEEQDSGSFVELQNTPGSELMSPLARTVVSHSLSTLGIEVPKQSQHEIDAPELSFPFHESILKVIEEEWQQIDRQLPSLAHKYPVSSKEAAHILSVPKVDDEILGLISKATPPEGIQAAYTVSCDKQLELALCRTYEAAASALQAATHTAFVVRAMQADLSQAAQILSSDPSCMHQALGILSKTYDAASFLCDAAFDEVKMAAHTMGYSTLGRRCLWLKDCRINPASKNKLAVTPFKDSKIELKLEKREPLKGRAKTPVTLKQRRIEHNQSYSQAGITETEWTSGSSKGGPLQALTRESTRGSRRTPRKRVETSEHFRIAGAIISESTPIAETIMASSNDTLVVNRVTGNFKHAAPILPITEFSDIPRRTPKKPLTRAEVGEKTEERRIERDILKEMFPFEASTPTGISASCRRPIKGAAGRPLELSDFRMEESFSSKYAPKYVPLADVKSEKTKKGRSIPMWIKILLFVVVAVFLFLVYQAMETNQGNPFSKFLSDEPKTPN</sequence>
<comment type="caution">
    <text evidence="13">The sequence shown here is derived from an EMBL/GenBank/DDBJ whole genome shotgun (WGS) entry which is preliminary data.</text>
</comment>
<feature type="transmembrane region" description="Helical" evidence="10">
    <location>
        <begin position="961"/>
        <end position="982"/>
    </location>
</feature>
<dbReference type="CDD" id="cd12940">
    <property type="entry name" value="LEM_LAP2_LEMD1"/>
    <property type="match status" value="1"/>
</dbReference>
<evidence type="ECO:0000256" key="1">
    <source>
        <dbReference type="ARBA" id="ARBA00004123"/>
    </source>
</evidence>
<keyword evidence="10" id="KW-0812">Transmembrane</keyword>
<dbReference type="InterPro" id="IPR011015">
    <property type="entry name" value="LEM/LEM-like_dom_sf"/>
</dbReference>
<dbReference type="FunFam" id="1.10.720.40:FF:000002">
    <property type="entry name" value="Thymopoietin isoform alpha"/>
    <property type="match status" value="1"/>
</dbReference>